<protein>
    <submittedName>
        <fullName evidence="1">Uncharacterized protein</fullName>
    </submittedName>
</protein>
<accession>A0A286RLA3</accession>
<dbReference type="EMBL" id="CP018477">
    <property type="protein sequence ID" value="ASV76755.1"/>
    <property type="molecule type" value="Genomic_DNA"/>
</dbReference>
<gene>
    <name evidence="1" type="ORF">THTE_4154</name>
</gene>
<reference evidence="1 2" key="1">
    <citation type="journal article" name="Front. Microbiol.">
        <title>Sugar Metabolism of the First Thermophilic Planctomycete Thermogutta terrifontis: Comparative Genomic and Transcriptomic Approaches.</title>
        <authorList>
            <person name="Elcheninov A.G."/>
            <person name="Menzel P."/>
            <person name="Gudbergsdottir S.R."/>
            <person name="Slesarev A.I."/>
            <person name="Kadnikov V.V."/>
            <person name="Krogh A."/>
            <person name="Bonch-Osmolovskaya E.A."/>
            <person name="Peng X."/>
            <person name="Kublanov I.V."/>
        </authorList>
    </citation>
    <scope>NUCLEOTIDE SEQUENCE [LARGE SCALE GENOMIC DNA]</scope>
    <source>
        <strain evidence="1 2">R1</strain>
    </source>
</reference>
<evidence type="ECO:0000313" key="1">
    <source>
        <dbReference type="EMBL" id="ASV76755.1"/>
    </source>
</evidence>
<keyword evidence="2" id="KW-1185">Reference proteome</keyword>
<dbReference type="AlphaFoldDB" id="A0A286RLA3"/>
<sequence>MNCPYLCPELTQPEPTATDGAPYPVPGFVRWMERFYW</sequence>
<proteinExistence type="predicted"/>
<name>A0A286RLA3_9BACT</name>
<dbReference type="KEGG" id="ttf:THTE_4154"/>
<organism evidence="1 2">
    <name type="scientific">Thermogutta terrifontis</name>
    <dbReference type="NCBI Taxonomy" id="1331910"/>
    <lineage>
        <taxon>Bacteria</taxon>
        <taxon>Pseudomonadati</taxon>
        <taxon>Planctomycetota</taxon>
        <taxon>Planctomycetia</taxon>
        <taxon>Pirellulales</taxon>
        <taxon>Thermoguttaceae</taxon>
        <taxon>Thermogutta</taxon>
    </lineage>
</organism>
<evidence type="ECO:0000313" key="2">
    <source>
        <dbReference type="Proteomes" id="UP000215086"/>
    </source>
</evidence>
<dbReference type="Proteomes" id="UP000215086">
    <property type="component" value="Chromosome"/>
</dbReference>